<dbReference type="Proteomes" id="UP001362999">
    <property type="component" value="Unassembled WGS sequence"/>
</dbReference>
<proteinExistence type="predicted"/>
<gene>
    <name evidence="1" type="ORF">R3P38DRAFT_3215422</name>
</gene>
<dbReference type="EMBL" id="JAWWNJ010000079">
    <property type="protein sequence ID" value="KAK7002271.1"/>
    <property type="molecule type" value="Genomic_DNA"/>
</dbReference>
<dbReference type="SUPFAM" id="SSF52047">
    <property type="entry name" value="RNI-like"/>
    <property type="match status" value="1"/>
</dbReference>
<dbReference type="Gene3D" id="3.80.10.10">
    <property type="entry name" value="Ribonuclease Inhibitor"/>
    <property type="match status" value="1"/>
</dbReference>
<sequence>MLVCRKWRDILAGGAAAELWNPIDFRGIGPVKCRARAAQLRYVLNHGPVDVSVSLDDVDPIISGCLHHLADNETRLTLNVHDLYSSSLQARLGRSVFRVLLPMPDVSELSIEGGTFWNGEYPCGNVLPPWAEMLTAEQTNCHWAWPNPSAMKTLTFLWTVSPEHSFNMPWTQIESYAELNTARRNGTVPFSHLANMTNLRVLCLGGVWLPTSRVAVLSLPRLEEFSFVVPWRNVPNDGHFAGIYVPSLRILRLRGQHTRSAGEEDSARDFHSNLEDFLTRCPILTTLSLALHIPYSGSAIVRHMCATPNLQSLYILAANRDMFDLEFVESIADLSITPLLTTLVIQQGRYWDGDLEESNHEHQVSLEFVRAIERRFKNGLKVLSMPETGEGPYAEISTRHERWELAASWDWVDDRWGVGGVKISGVLRENLLALGNSLNVTVDLDSPYQ</sequence>
<reference evidence="1 2" key="1">
    <citation type="journal article" date="2024" name="J Genomics">
        <title>Draft genome sequencing and assembly of Favolaschia claudopus CIRM-BRFM 2984 isolated from oak limbs.</title>
        <authorList>
            <person name="Navarro D."/>
            <person name="Drula E."/>
            <person name="Chaduli D."/>
            <person name="Cazenave R."/>
            <person name="Ahrendt S."/>
            <person name="Wang J."/>
            <person name="Lipzen A."/>
            <person name="Daum C."/>
            <person name="Barry K."/>
            <person name="Grigoriev I.V."/>
            <person name="Favel A."/>
            <person name="Rosso M.N."/>
            <person name="Martin F."/>
        </authorList>
    </citation>
    <scope>NUCLEOTIDE SEQUENCE [LARGE SCALE GENOMIC DNA]</scope>
    <source>
        <strain evidence="1 2">CIRM-BRFM 2984</strain>
    </source>
</reference>
<dbReference type="InterPro" id="IPR032675">
    <property type="entry name" value="LRR_dom_sf"/>
</dbReference>
<name>A0AAW0A842_9AGAR</name>
<organism evidence="1 2">
    <name type="scientific">Favolaschia claudopus</name>
    <dbReference type="NCBI Taxonomy" id="2862362"/>
    <lineage>
        <taxon>Eukaryota</taxon>
        <taxon>Fungi</taxon>
        <taxon>Dikarya</taxon>
        <taxon>Basidiomycota</taxon>
        <taxon>Agaricomycotina</taxon>
        <taxon>Agaricomycetes</taxon>
        <taxon>Agaricomycetidae</taxon>
        <taxon>Agaricales</taxon>
        <taxon>Marasmiineae</taxon>
        <taxon>Mycenaceae</taxon>
        <taxon>Favolaschia</taxon>
    </lineage>
</organism>
<dbReference type="AlphaFoldDB" id="A0AAW0A842"/>
<evidence type="ECO:0000313" key="1">
    <source>
        <dbReference type="EMBL" id="KAK7002271.1"/>
    </source>
</evidence>
<evidence type="ECO:0000313" key="2">
    <source>
        <dbReference type="Proteomes" id="UP001362999"/>
    </source>
</evidence>
<evidence type="ECO:0008006" key="3">
    <source>
        <dbReference type="Google" id="ProtNLM"/>
    </source>
</evidence>
<protein>
    <recommendedName>
        <fullName evidence="3">F-box domain-containing protein</fullName>
    </recommendedName>
</protein>
<accession>A0AAW0A842</accession>
<comment type="caution">
    <text evidence="1">The sequence shown here is derived from an EMBL/GenBank/DDBJ whole genome shotgun (WGS) entry which is preliminary data.</text>
</comment>
<keyword evidence="2" id="KW-1185">Reference proteome</keyword>